<dbReference type="Pfam" id="PF00270">
    <property type="entry name" value="DEAD"/>
    <property type="match status" value="1"/>
</dbReference>
<feature type="region of interest" description="Disordered" evidence="6">
    <location>
        <begin position="663"/>
        <end position="774"/>
    </location>
</feature>
<keyword evidence="3 5" id="KW-0067">ATP-binding</keyword>
<evidence type="ECO:0000256" key="6">
    <source>
        <dbReference type="SAM" id="MobiDB-lite"/>
    </source>
</evidence>
<dbReference type="InterPro" id="IPR011545">
    <property type="entry name" value="DEAD/DEAH_box_helicase_dom"/>
</dbReference>
<dbReference type="PANTHER" id="PTHR24031">
    <property type="entry name" value="RNA HELICASE"/>
    <property type="match status" value="1"/>
</dbReference>
<keyword evidence="4 5" id="KW-0694">RNA-binding</keyword>
<keyword evidence="1 5" id="KW-0547">Nucleotide-binding</keyword>
<dbReference type="CDD" id="cd18787">
    <property type="entry name" value="SF2_C_DEAD"/>
    <property type="match status" value="1"/>
</dbReference>
<dbReference type="InterPro" id="IPR001650">
    <property type="entry name" value="Helicase_C-like"/>
</dbReference>
<keyword evidence="2 5" id="KW-0378">Hydrolase</keyword>
<dbReference type="GO" id="GO:0016787">
    <property type="term" value="F:hydrolase activity"/>
    <property type="evidence" value="ECO:0007669"/>
    <property type="project" value="UniProtKB-KW"/>
</dbReference>
<feature type="domain" description="Helicase ATP-binding" evidence="7">
    <location>
        <begin position="139"/>
        <end position="345"/>
    </location>
</feature>
<comment type="similarity">
    <text evidence="5">Belongs to the DEAD box helicase family.</text>
</comment>
<dbReference type="Pfam" id="PF00271">
    <property type="entry name" value="Helicase_C"/>
    <property type="match status" value="1"/>
</dbReference>
<evidence type="ECO:0000313" key="10">
    <source>
        <dbReference type="Proteomes" id="UP000193467"/>
    </source>
</evidence>
<dbReference type="InParanoid" id="A0A1Y2D4H0"/>
<reference evidence="9 10" key="1">
    <citation type="submission" date="2016-07" db="EMBL/GenBank/DDBJ databases">
        <title>Pervasive Adenine N6-methylation of Active Genes in Fungi.</title>
        <authorList>
            <consortium name="DOE Joint Genome Institute"/>
            <person name="Mondo S.J."/>
            <person name="Dannebaum R.O."/>
            <person name="Kuo R.C."/>
            <person name="Labutti K."/>
            <person name="Haridas S."/>
            <person name="Kuo A."/>
            <person name="Salamov A."/>
            <person name="Ahrendt S.R."/>
            <person name="Lipzen A."/>
            <person name="Sullivan W."/>
            <person name="Andreopoulos W.B."/>
            <person name="Clum A."/>
            <person name="Lindquist E."/>
            <person name="Daum C."/>
            <person name="Ramamoorthy G.K."/>
            <person name="Gryganskyi A."/>
            <person name="Culley D."/>
            <person name="Magnuson J.K."/>
            <person name="James T.Y."/>
            <person name="O'Malley M.A."/>
            <person name="Stajich J.E."/>
            <person name="Spatafora J.W."/>
            <person name="Visel A."/>
            <person name="Grigoriev I.V."/>
        </authorList>
    </citation>
    <scope>NUCLEOTIDE SEQUENCE [LARGE SCALE GENOMIC DNA]</scope>
    <source>
        <strain evidence="9 10">62-1032</strain>
    </source>
</reference>
<keyword evidence="5" id="KW-0347">Helicase</keyword>
<dbReference type="Gene3D" id="3.40.50.300">
    <property type="entry name" value="P-loop containing nucleotide triphosphate hydrolases"/>
    <property type="match status" value="2"/>
</dbReference>
<comment type="domain">
    <text evidence="5">The Q motif is unique to and characteristic of the DEAD box family of RNA helicases and controls ATP binding and hydrolysis.</text>
</comment>
<gene>
    <name evidence="9" type="ORF">BCR35DRAFT_296782</name>
</gene>
<evidence type="ECO:0000256" key="1">
    <source>
        <dbReference type="ARBA" id="ARBA00022741"/>
    </source>
</evidence>
<dbReference type="PROSITE" id="PS51194">
    <property type="entry name" value="HELICASE_CTER"/>
    <property type="match status" value="1"/>
</dbReference>
<feature type="compositionally biased region" description="Basic and acidic residues" evidence="6">
    <location>
        <begin position="682"/>
        <end position="730"/>
    </location>
</feature>
<evidence type="ECO:0000256" key="2">
    <source>
        <dbReference type="ARBA" id="ARBA00022801"/>
    </source>
</evidence>
<accession>A0A1Y2D4H0</accession>
<dbReference type="STRING" id="106004.A0A1Y2D4H0"/>
<dbReference type="Proteomes" id="UP000193467">
    <property type="component" value="Unassembled WGS sequence"/>
</dbReference>
<dbReference type="GO" id="GO:0003723">
    <property type="term" value="F:RNA binding"/>
    <property type="evidence" value="ECO:0007669"/>
    <property type="project" value="UniProtKB-UniRule"/>
</dbReference>
<dbReference type="InterPro" id="IPR014001">
    <property type="entry name" value="Helicase_ATP-bd"/>
</dbReference>
<evidence type="ECO:0000313" key="9">
    <source>
        <dbReference type="EMBL" id="ORY54160.1"/>
    </source>
</evidence>
<dbReference type="AlphaFoldDB" id="A0A1Y2D4H0"/>
<feature type="compositionally biased region" description="Basic and acidic residues" evidence="6">
    <location>
        <begin position="751"/>
        <end position="760"/>
    </location>
</feature>
<evidence type="ECO:0000259" key="8">
    <source>
        <dbReference type="PROSITE" id="PS51194"/>
    </source>
</evidence>
<proteinExistence type="inferred from homology"/>
<dbReference type="SUPFAM" id="SSF52540">
    <property type="entry name" value="P-loop containing nucleoside triphosphate hydrolases"/>
    <property type="match status" value="1"/>
</dbReference>
<keyword evidence="10" id="KW-1185">Reference proteome</keyword>
<comment type="catalytic activity">
    <reaction evidence="5">
        <text>ATP + H2O = ADP + phosphate + H(+)</text>
        <dbReference type="Rhea" id="RHEA:13065"/>
        <dbReference type="ChEBI" id="CHEBI:15377"/>
        <dbReference type="ChEBI" id="CHEBI:15378"/>
        <dbReference type="ChEBI" id="CHEBI:30616"/>
        <dbReference type="ChEBI" id="CHEBI:43474"/>
        <dbReference type="ChEBI" id="CHEBI:456216"/>
        <dbReference type="EC" id="3.6.4.13"/>
    </reaction>
</comment>
<dbReference type="OrthoDB" id="193716at2759"/>
<dbReference type="EC" id="3.6.4.13" evidence="5"/>
<name>A0A1Y2D4H0_9BASI</name>
<dbReference type="GO" id="GO:0003724">
    <property type="term" value="F:RNA helicase activity"/>
    <property type="evidence" value="ECO:0007669"/>
    <property type="project" value="UniProtKB-EC"/>
</dbReference>
<comment type="function">
    <text evidence="5">RNA helicase.</text>
</comment>
<evidence type="ECO:0000259" key="7">
    <source>
        <dbReference type="PROSITE" id="PS51192"/>
    </source>
</evidence>
<dbReference type="EMBL" id="MCGR01000100">
    <property type="protein sequence ID" value="ORY54160.1"/>
    <property type="molecule type" value="Genomic_DNA"/>
</dbReference>
<dbReference type="SMART" id="SM00490">
    <property type="entry name" value="HELICc"/>
    <property type="match status" value="1"/>
</dbReference>
<evidence type="ECO:0000256" key="3">
    <source>
        <dbReference type="ARBA" id="ARBA00022840"/>
    </source>
</evidence>
<dbReference type="PROSITE" id="PS51192">
    <property type="entry name" value="HELICASE_ATP_BIND_1"/>
    <property type="match status" value="1"/>
</dbReference>
<sequence>MFTRPMRSLTSIRALTRVALTARPTASLVLRATQANFGRSLATTSLLRSAAATARAPVVEEEAFEEDEQLPPVKEAAPERKTFKSIESALHAPIYRAVTERPFKYETMSEVQAAVLDLLPRLSCSPTAIPLAATEQDIPEELQQAQDLLVRAKTGTGKTLAFLIPALEGRLRSLESFLQTYKRENPEASNSEAKKALAAYAKSSVGALILSPTRELATQIANEAIALTTHLPQFGVRLLVGGSSKSMQLREWSRSPSNDIVVATPGRCVDLLQSEPMVRKPIQNARMLILDEADTLLDMGFSDDIATVSSFMPDNDNRQTFLFSATVSKSIREVARRSMKQDHVFVDTVRADDVDTHLHIPQFHTVLPSAEDQIVHILRLLAHDQLLHARKAAEKGGVDGGKAVIFLPTTRMTQMFSLILSSMKTHLPYGRDTNIVEIHSKKSQEQRTRASDKFRSAKTGYSILVTSDVSARGVDYPGVTRVIQVGVPGSRDLYIHRVGRTGRAGKEGRGDLVLLPWEIGFISWQLNDVPLKPCTIGEAQRQLTALAEEWDANPATLNRAAPAPIFDRRSRDRPARPCTITGPVAERLETLPTSLTTNVLPTLDELDVRETFASLLGYYIMKAHELRTTKEVVLTGLREWSVGAMGLEEPPFVSQQFLAKMGMKDGRTKHRGKARDGYSGLGRERGGDRQWEERGSRPSRPSNDRYGARKESYGDRPARSSYGGDRDGGAPRRNNRPSFGRDGSSSPYGSKDADSWEKPPRRSSGGGDGGWSRY</sequence>
<comment type="caution">
    <text evidence="9">The sequence shown here is derived from an EMBL/GenBank/DDBJ whole genome shotgun (WGS) entry which is preliminary data.</text>
</comment>
<dbReference type="SMART" id="SM00487">
    <property type="entry name" value="DEXDc"/>
    <property type="match status" value="1"/>
</dbReference>
<feature type="domain" description="Helicase C-terminal" evidence="8">
    <location>
        <begin position="385"/>
        <end position="558"/>
    </location>
</feature>
<organism evidence="9 10">
    <name type="scientific">Leucosporidium creatinivorum</name>
    <dbReference type="NCBI Taxonomy" id="106004"/>
    <lineage>
        <taxon>Eukaryota</taxon>
        <taxon>Fungi</taxon>
        <taxon>Dikarya</taxon>
        <taxon>Basidiomycota</taxon>
        <taxon>Pucciniomycotina</taxon>
        <taxon>Microbotryomycetes</taxon>
        <taxon>Leucosporidiales</taxon>
        <taxon>Leucosporidium</taxon>
    </lineage>
</organism>
<evidence type="ECO:0000256" key="4">
    <source>
        <dbReference type="ARBA" id="ARBA00022884"/>
    </source>
</evidence>
<dbReference type="GO" id="GO:0005524">
    <property type="term" value="F:ATP binding"/>
    <property type="evidence" value="ECO:0007669"/>
    <property type="project" value="UniProtKB-UniRule"/>
</dbReference>
<protein>
    <recommendedName>
        <fullName evidence="5">ATP-dependent RNA helicase</fullName>
        <ecNumber evidence="5">3.6.4.13</ecNumber>
    </recommendedName>
</protein>
<dbReference type="InterPro" id="IPR027417">
    <property type="entry name" value="P-loop_NTPase"/>
</dbReference>
<feature type="compositionally biased region" description="Gly residues" evidence="6">
    <location>
        <begin position="764"/>
        <end position="774"/>
    </location>
</feature>
<evidence type="ECO:0000256" key="5">
    <source>
        <dbReference type="RuleBase" id="RU365068"/>
    </source>
</evidence>